<dbReference type="SUPFAM" id="SSF49265">
    <property type="entry name" value="Fibronectin type III"/>
    <property type="match status" value="3"/>
</dbReference>
<reference evidence="4 5" key="1">
    <citation type="submission" date="2019-03" db="EMBL/GenBank/DDBJ databases">
        <title>Genomic Encyclopedia of Archaeal and Bacterial Type Strains, Phase II (KMG-II): from individual species to whole genera.</title>
        <authorList>
            <person name="Goeker M."/>
        </authorList>
    </citation>
    <scope>NUCLEOTIDE SEQUENCE [LARGE SCALE GENOMIC DNA]</scope>
    <source>
        <strain evidence="4 5">DSM 25687</strain>
    </source>
</reference>
<dbReference type="InterPro" id="IPR013783">
    <property type="entry name" value="Ig-like_fold"/>
</dbReference>
<dbReference type="PANTHER" id="PTHR13817:SF73">
    <property type="entry name" value="FIBRONECTIN TYPE-III DOMAIN-CONTAINING PROTEIN"/>
    <property type="match status" value="1"/>
</dbReference>
<dbReference type="Proteomes" id="UP000295260">
    <property type="component" value="Unassembled WGS sequence"/>
</dbReference>
<dbReference type="PANTHER" id="PTHR13817">
    <property type="entry name" value="TITIN"/>
    <property type="match status" value="1"/>
</dbReference>
<protein>
    <submittedName>
        <fullName evidence="4">Putative metal-binding protein</fullName>
    </submittedName>
</protein>
<dbReference type="PROSITE" id="PS50853">
    <property type="entry name" value="FN3"/>
    <property type="match status" value="1"/>
</dbReference>
<dbReference type="InterPro" id="IPR036116">
    <property type="entry name" value="FN3_sf"/>
</dbReference>
<keyword evidence="2" id="KW-0472">Membrane</keyword>
<keyword evidence="1" id="KW-0677">Repeat</keyword>
<evidence type="ECO:0000256" key="2">
    <source>
        <dbReference type="SAM" id="Phobius"/>
    </source>
</evidence>
<evidence type="ECO:0000259" key="3">
    <source>
        <dbReference type="PROSITE" id="PS50853"/>
    </source>
</evidence>
<dbReference type="Gene3D" id="2.60.40.10">
    <property type="entry name" value="Immunoglobulins"/>
    <property type="match status" value="3"/>
</dbReference>
<name>A0A4R6QG91_9FLAO</name>
<feature type="domain" description="Fibronectin type-III" evidence="3">
    <location>
        <begin position="821"/>
        <end position="915"/>
    </location>
</feature>
<feature type="transmembrane region" description="Helical" evidence="2">
    <location>
        <begin position="21"/>
        <end position="40"/>
    </location>
</feature>
<dbReference type="AlphaFoldDB" id="A0A4R6QG91"/>
<dbReference type="InterPro" id="IPR003961">
    <property type="entry name" value="FN3_dom"/>
</dbReference>
<dbReference type="EMBL" id="SNXR01000007">
    <property type="protein sequence ID" value="TDP61424.1"/>
    <property type="molecule type" value="Genomic_DNA"/>
</dbReference>
<dbReference type="Pfam" id="PF11617">
    <property type="entry name" value="Cu-binding_MopE"/>
    <property type="match status" value="1"/>
</dbReference>
<feature type="non-terminal residue" evidence="4">
    <location>
        <position position="1278"/>
    </location>
</feature>
<evidence type="ECO:0000313" key="5">
    <source>
        <dbReference type="Proteomes" id="UP000295260"/>
    </source>
</evidence>
<comment type="caution">
    <text evidence="4">The sequence shown here is derived from an EMBL/GenBank/DDBJ whole genome shotgun (WGS) entry which is preliminary data.</text>
</comment>
<accession>A0A4R6QG91</accession>
<evidence type="ECO:0000256" key="1">
    <source>
        <dbReference type="ARBA" id="ARBA00022737"/>
    </source>
</evidence>
<dbReference type="InterPro" id="IPR050964">
    <property type="entry name" value="Striated_Muscle_Regulatory"/>
</dbReference>
<keyword evidence="2" id="KW-0812">Transmembrane</keyword>
<gene>
    <name evidence="4" type="ORF">BC748_0236</name>
</gene>
<keyword evidence="5" id="KW-1185">Reference proteome</keyword>
<sequence length="1278" mass="132526">MTNFVSNQTIFFMKQLLHNKVSMLLLFVMCFFVTGLWSQISISSGTTLSQNFDGIGSTTTASLPSNWKMSVAGTSSPTWSAGGNFTATTAQASSGSPSAGGRYNWGNGTTTTDRAVGFMTSGSYANPNSIMVHFQNTSGVQMNDVAFTFDYERYRVNSTACSITFFTSTDGSTWTARTAGDSGAFATGANAYNFTTGTVVSKSFALTGINIPNNGNLYLRWNFNSGSSNSQGVGLDNFTLTPTLAPVGPVVTTSAPTGLTSSSVTLNGTIDANGSSVDGSFDFGTSTSPYSNSYASTPGVITGTDATAVSATVSGLNPNVQYNFRAVGKVGSDVTNGSNVAFYTLANDPVIADEAVVVTSTSFDFNFNGSGNPFITEYAIKVGSSFLQSNGTLGATPFWRTELDWQIQPVPGLITVSGLTPNTTYLYAVKARNGAGVETAFGPDQTVTTLPNTSPSLEADPLTGFGSVCTGITTTAGSFGLLGEFLTGDVTVGPLDGFSFSTTEANPSYSSSLTLSPDANDEILEVIYVKFSPTLVQSYDGTILISGGGASNIIVAATGTGINNPVTAATVGSSSVTSTSATITGTITPGCSTVSSSGLEYSTSNDMSGSIQVSNPATLTGLEPNTQYFYRAYAIDGTGTVNGTVLNFTTSQLSAPVGLPASDITSTSFVANWEAVDGADAYRLDVSASPFTTVSSTPWINEFHYDDLGADGNEFVEIVVPSTYAGTGLTLTFYNGSGGGTYGTSYTLGSMVEGETNGNFTFYSVTTAADGVQNGAPDGFALSDSSGLISFLSYEGSFTATNGPASGQTSTAVSISETNSTPENSSIHLVGSGSSSSSFTWAASIGANTKGLTNSGQELISAGVYLVNDLDVAANLSHEVTGLNAQTTYYYRVRATSTNSTSANSNPITVITAAAPPTFGSVSQSVNIACDDSDATFFINGLIPNSTSSITYTIDNGDAVVITNVVANGSGSASVLIRLFLENDGQVLRITQIERTDAVTDALVLTENNTASISVSSNSNFYEDSDNDGYGNALVVISACEAPPGYVADNTDCDDANPGANPGLAEVPYDGVDNDCVGGLDNGFAPFTSTMLNCGTTLSNIGSVISCVGTANAVEYQFEITGPNGVQTINRNVQYFSLTQLANYQYATTYSVRVMLRRAGQTNFVGYYGPACSYSTPPVTSPVGGVGSTQLQSYCGETLPTLATLIATTSLPGVTQYRFRVTNTQTGTVQTLDRSLHWFSLTMLNEFHYGTTYLVDVAVRTTAPFPAEPTFGAPCTVT</sequence>
<dbReference type="SMART" id="SM00060">
    <property type="entry name" value="FN3"/>
    <property type="match status" value="4"/>
</dbReference>
<keyword evidence="2" id="KW-1133">Transmembrane helix</keyword>
<proteinExistence type="predicted"/>
<evidence type="ECO:0000313" key="4">
    <source>
        <dbReference type="EMBL" id="TDP61424.1"/>
    </source>
</evidence>
<organism evidence="4 5">
    <name type="scientific">Flavobacterium dankookense</name>
    <dbReference type="NCBI Taxonomy" id="706186"/>
    <lineage>
        <taxon>Bacteria</taxon>
        <taxon>Pseudomonadati</taxon>
        <taxon>Bacteroidota</taxon>
        <taxon>Flavobacteriia</taxon>
        <taxon>Flavobacteriales</taxon>
        <taxon>Flavobacteriaceae</taxon>
        <taxon>Flavobacterium</taxon>
    </lineage>
</organism>
<dbReference type="InterPro" id="IPR021655">
    <property type="entry name" value="Put_metal-bd"/>
</dbReference>